<evidence type="ECO:0000256" key="2">
    <source>
        <dbReference type="ARBA" id="ARBA00007400"/>
    </source>
</evidence>
<dbReference type="InterPro" id="IPR002656">
    <property type="entry name" value="Acyl_transf_3_dom"/>
</dbReference>
<feature type="transmembrane region" description="Helical" evidence="7">
    <location>
        <begin position="186"/>
        <end position="210"/>
    </location>
</feature>
<keyword evidence="6 7" id="KW-0472">Membrane</keyword>
<keyword evidence="5 7" id="KW-1133">Transmembrane helix</keyword>
<evidence type="ECO:0000313" key="9">
    <source>
        <dbReference type="EMBL" id="MBC5734758.1"/>
    </source>
</evidence>
<organism evidence="9 10">
    <name type="scientific">Lawsonibacter hominis</name>
    <dbReference type="NCBI Taxonomy" id="2763053"/>
    <lineage>
        <taxon>Bacteria</taxon>
        <taxon>Bacillati</taxon>
        <taxon>Bacillota</taxon>
        <taxon>Clostridia</taxon>
        <taxon>Eubacteriales</taxon>
        <taxon>Oscillospiraceae</taxon>
        <taxon>Lawsonibacter</taxon>
    </lineage>
</organism>
<dbReference type="EMBL" id="JACOPP010000024">
    <property type="protein sequence ID" value="MBC5734758.1"/>
    <property type="molecule type" value="Genomic_DNA"/>
</dbReference>
<evidence type="ECO:0000259" key="8">
    <source>
        <dbReference type="Pfam" id="PF01757"/>
    </source>
</evidence>
<evidence type="ECO:0000313" key="10">
    <source>
        <dbReference type="Proteomes" id="UP000661435"/>
    </source>
</evidence>
<sequence length="354" mass="39369">MGKNGNGRLAWADLLRCAALFAVVLLHVSGARLADVPVDSGAFQVLNVYDGLTHWCVPVFVMLSGAFLLDPKHSLPLPKLLFRHILRIFTALAVWGAVYAVANHLEQGGAWTWPGVREALWQALRGHTHYHLWFLYMILGLYLVTPVLRAFVRGAGRGDFHWFFLLVFVFTFLLPTLLRLRPSQTASLWIGNLNLHLVLGYVGYYVLGYYLKQNTLSRAAEFALYLLGALGAAVTVGGTALLSRQRGELVQVFYNYDSPNVALMSVAVFVLFRYVLGVSEERSRRERLSKAAQVSFGIYLVHDLFLMLLRRVGIDALSFAPALAVPVLAAGIFLCSFAVAWVLSKIPLVGRYLT</sequence>
<dbReference type="Pfam" id="PF01757">
    <property type="entry name" value="Acyl_transf_3"/>
    <property type="match status" value="1"/>
</dbReference>
<evidence type="ECO:0000256" key="7">
    <source>
        <dbReference type="SAM" id="Phobius"/>
    </source>
</evidence>
<feature type="transmembrane region" description="Helical" evidence="7">
    <location>
        <begin position="291"/>
        <end position="309"/>
    </location>
</feature>
<evidence type="ECO:0000256" key="5">
    <source>
        <dbReference type="ARBA" id="ARBA00022989"/>
    </source>
</evidence>
<feature type="transmembrane region" description="Helical" evidence="7">
    <location>
        <begin position="81"/>
        <end position="102"/>
    </location>
</feature>
<feature type="transmembrane region" description="Helical" evidence="7">
    <location>
        <begin position="52"/>
        <end position="69"/>
    </location>
</feature>
<comment type="similarity">
    <text evidence="2">Belongs to the acyltransferase 3 family.</text>
</comment>
<dbReference type="RefSeq" id="WP_186908585.1">
    <property type="nucleotide sequence ID" value="NZ_JACOPP010000024.1"/>
</dbReference>
<comment type="subcellular location">
    <subcellularLocation>
        <location evidence="1">Cell membrane</location>
        <topology evidence="1">Multi-pass membrane protein</topology>
    </subcellularLocation>
</comment>
<evidence type="ECO:0000256" key="3">
    <source>
        <dbReference type="ARBA" id="ARBA00022475"/>
    </source>
</evidence>
<proteinExistence type="inferred from homology"/>
<evidence type="ECO:0000256" key="1">
    <source>
        <dbReference type="ARBA" id="ARBA00004651"/>
    </source>
</evidence>
<protein>
    <submittedName>
        <fullName evidence="9">Acyltransferase family protein</fullName>
    </submittedName>
</protein>
<keyword evidence="10" id="KW-1185">Reference proteome</keyword>
<reference evidence="9" key="1">
    <citation type="submission" date="2020-08" db="EMBL/GenBank/DDBJ databases">
        <title>Genome public.</title>
        <authorList>
            <person name="Liu C."/>
            <person name="Sun Q."/>
        </authorList>
    </citation>
    <scope>NUCLEOTIDE SEQUENCE</scope>
    <source>
        <strain evidence="9">NSJ-51</strain>
    </source>
</reference>
<gene>
    <name evidence="9" type="ORF">H8S57_13645</name>
</gene>
<dbReference type="GO" id="GO:0005886">
    <property type="term" value="C:plasma membrane"/>
    <property type="evidence" value="ECO:0007669"/>
    <property type="project" value="UniProtKB-SubCell"/>
</dbReference>
<name>A0A8J6J6T6_9FIRM</name>
<feature type="transmembrane region" description="Helical" evidence="7">
    <location>
        <begin position="160"/>
        <end position="180"/>
    </location>
</feature>
<feature type="transmembrane region" description="Helical" evidence="7">
    <location>
        <begin position="261"/>
        <end position="279"/>
    </location>
</feature>
<feature type="transmembrane region" description="Helical" evidence="7">
    <location>
        <begin position="321"/>
        <end position="343"/>
    </location>
</feature>
<evidence type="ECO:0000256" key="6">
    <source>
        <dbReference type="ARBA" id="ARBA00023136"/>
    </source>
</evidence>
<feature type="domain" description="Acyltransferase 3" evidence="8">
    <location>
        <begin position="10"/>
        <end position="341"/>
    </location>
</feature>
<dbReference type="AlphaFoldDB" id="A0A8J6J6T6"/>
<dbReference type="Proteomes" id="UP000661435">
    <property type="component" value="Unassembled WGS sequence"/>
</dbReference>
<dbReference type="PANTHER" id="PTHR40074:SF2">
    <property type="entry name" value="O-ACETYLTRANSFERASE WECH"/>
    <property type="match status" value="1"/>
</dbReference>
<accession>A0A8J6J6T6</accession>
<keyword evidence="9" id="KW-0012">Acyltransferase</keyword>
<keyword evidence="3" id="KW-1003">Cell membrane</keyword>
<comment type="caution">
    <text evidence="9">The sequence shown here is derived from an EMBL/GenBank/DDBJ whole genome shotgun (WGS) entry which is preliminary data.</text>
</comment>
<dbReference type="GO" id="GO:0016413">
    <property type="term" value="F:O-acetyltransferase activity"/>
    <property type="evidence" value="ECO:0007669"/>
    <property type="project" value="TreeGrafter"/>
</dbReference>
<keyword evidence="9" id="KW-0808">Transferase</keyword>
<feature type="transmembrane region" description="Helical" evidence="7">
    <location>
        <begin position="130"/>
        <end position="148"/>
    </location>
</feature>
<keyword evidence="4 7" id="KW-0812">Transmembrane</keyword>
<dbReference type="GO" id="GO:0009246">
    <property type="term" value="P:enterobacterial common antigen biosynthetic process"/>
    <property type="evidence" value="ECO:0007669"/>
    <property type="project" value="TreeGrafter"/>
</dbReference>
<evidence type="ECO:0000256" key="4">
    <source>
        <dbReference type="ARBA" id="ARBA00022692"/>
    </source>
</evidence>
<dbReference type="PANTHER" id="PTHR40074">
    <property type="entry name" value="O-ACETYLTRANSFERASE WECH"/>
    <property type="match status" value="1"/>
</dbReference>
<feature type="transmembrane region" description="Helical" evidence="7">
    <location>
        <begin position="222"/>
        <end position="241"/>
    </location>
</feature>